<dbReference type="PANTHER" id="PTHR10073">
    <property type="entry name" value="DNA MISMATCH REPAIR PROTEIN MLH, PMS, MUTL"/>
    <property type="match status" value="1"/>
</dbReference>
<dbReference type="EMBL" id="GECU01002267">
    <property type="protein sequence ID" value="JAT05440.1"/>
    <property type="molecule type" value="Transcribed_RNA"/>
</dbReference>
<dbReference type="GO" id="GO:0005524">
    <property type="term" value="F:ATP binding"/>
    <property type="evidence" value="ECO:0007669"/>
    <property type="project" value="InterPro"/>
</dbReference>
<dbReference type="InterPro" id="IPR014721">
    <property type="entry name" value="Ribsml_uS5_D2-typ_fold_subgr"/>
</dbReference>
<dbReference type="PANTHER" id="PTHR10073:SF47">
    <property type="entry name" value="DNA MISMATCH REPAIR PROTEIN MLH3"/>
    <property type="match status" value="1"/>
</dbReference>
<dbReference type="GO" id="GO:0006298">
    <property type="term" value="P:mismatch repair"/>
    <property type="evidence" value="ECO:0007669"/>
    <property type="project" value="InterPro"/>
</dbReference>
<feature type="domain" description="DNA mismatch repair protein S5" evidence="1">
    <location>
        <begin position="8"/>
        <end position="137"/>
    </location>
</feature>
<feature type="non-terminal residue" evidence="2">
    <location>
        <position position="1"/>
    </location>
</feature>
<dbReference type="SMART" id="SM01340">
    <property type="entry name" value="DNA_mis_repair"/>
    <property type="match status" value="1"/>
</dbReference>
<organism evidence="2">
    <name type="scientific">Homalodisca liturata</name>
    <dbReference type="NCBI Taxonomy" id="320908"/>
    <lineage>
        <taxon>Eukaryota</taxon>
        <taxon>Metazoa</taxon>
        <taxon>Ecdysozoa</taxon>
        <taxon>Arthropoda</taxon>
        <taxon>Hexapoda</taxon>
        <taxon>Insecta</taxon>
        <taxon>Pterygota</taxon>
        <taxon>Neoptera</taxon>
        <taxon>Paraneoptera</taxon>
        <taxon>Hemiptera</taxon>
        <taxon>Auchenorrhyncha</taxon>
        <taxon>Membracoidea</taxon>
        <taxon>Cicadellidae</taxon>
        <taxon>Cicadellinae</taxon>
        <taxon>Proconiini</taxon>
        <taxon>Homalodisca</taxon>
    </lineage>
</organism>
<reference evidence="2" key="1">
    <citation type="submission" date="2015-11" db="EMBL/GenBank/DDBJ databases">
        <title>De novo transcriptome assembly of four potential Pierce s Disease insect vectors from Arizona vineyards.</title>
        <authorList>
            <person name="Tassone E.E."/>
        </authorList>
    </citation>
    <scope>NUCLEOTIDE SEQUENCE</scope>
</reference>
<dbReference type="InterPro" id="IPR038973">
    <property type="entry name" value="MutL/Mlh/Pms-like"/>
</dbReference>
<dbReference type="InterPro" id="IPR020568">
    <property type="entry name" value="Ribosomal_Su5_D2-typ_SF"/>
</dbReference>
<evidence type="ECO:0000313" key="2">
    <source>
        <dbReference type="EMBL" id="JAT05440.1"/>
    </source>
</evidence>
<dbReference type="Pfam" id="PF01119">
    <property type="entry name" value="DNA_mis_repair"/>
    <property type="match status" value="1"/>
</dbReference>
<dbReference type="Gene3D" id="3.30.230.10">
    <property type="match status" value="1"/>
</dbReference>
<dbReference type="InterPro" id="IPR013507">
    <property type="entry name" value="DNA_mismatch_S5_2-like"/>
</dbReference>
<dbReference type="GO" id="GO:0140664">
    <property type="term" value="F:ATP-dependent DNA damage sensor activity"/>
    <property type="evidence" value="ECO:0007669"/>
    <property type="project" value="InterPro"/>
</dbReference>
<dbReference type="GO" id="GO:0032300">
    <property type="term" value="C:mismatch repair complex"/>
    <property type="evidence" value="ECO:0007669"/>
    <property type="project" value="InterPro"/>
</dbReference>
<evidence type="ECO:0000259" key="1">
    <source>
        <dbReference type="SMART" id="SM01340"/>
    </source>
</evidence>
<sequence length="989" mass="113362">YANIGDALRHHCNITEKHILIPVSVFIPPFKISANISRETEPSDHFQFIFVNKRLVTNKTMYKTINKKLAKSFYLRNTGKCIDGKSAEKNYSIFVINIQCPHIEYDITYDPKKMRVEFRNWDIITRCLEQVVDKFVSTEDNLNFVKGVKNQETNLTFIKKSPVINNHTAVSNVLYGASKKRAHDTNAKGESPIKKCSLKTTNNKKCHTQGEENNNNHKAVSSSAETILHIKQHSISHCKKLVNSMKSINKSTKLSSDCVVKSDLENPLPFKAPARKQCFMKRKLLSEHIITESESDPTPIKQKCIWNSTILKIENNHKQTILPIISQDFFDNAVTDMRLTRNVLFSNSKNYRNYDTLGQTLQINLYRSIKKLDCRKSLQLTQKQSLNYLNHNRGVHSKCKQSTQSIVLTESSLKNVSNYLIKEDNVDKNIQLCNVKIQPKPNKKKLDNTKLHNKLKDKVITHKANYCNLKQNWKLFTPTFNTQDTCKSYKALHIVRTKGSINTKSKVLMTMNKKSIRPDKKMKTTFGETGRIVNNSHKMVKNQSTQSTSTKALLRKPKQFINIPECNVKVSSKSNKLIESPVLEQSDCSSKIPLKDLRTPKIMKIGTGFDLSNFQKTVPSLQGINENSFKFLNNKSGETYLHNGEDKHLVSEKRKFGDEKFKSQQEIRGLRNIRWLKQVAEVNHGTETSDYNQDYSGNQIVCTNNEHFKDSNDPLKEQYVKKSCIHSPFKTKQFSSGLLNNPSTIENCVQNTTLKDSVVVIDLTQYVNGVAGVTLKGDEEYRKQPLKSPICALSLELKQNPLNSKRSCIFNEEREDFEQSHLSDLKKITHLPEIIQQEDNKIMNYKKFAENIDRTSGREGEGEIIFTKEEGKIAVFENEQNNINFKNPSTYETTNRVSEFGNKIIHIAEENKDFCLESNHNDSARSHVKSNNISSIPEDIVLLSQFRKEMTEVLSPVKNLEENSKTNIDKETNPFKALCNIAEGWNRET</sequence>
<dbReference type="GO" id="GO:0030983">
    <property type="term" value="F:mismatched DNA binding"/>
    <property type="evidence" value="ECO:0007669"/>
    <property type="project" value="InterPro"/>
</dbReference>
<name>A0A1B6K1U8_9HEMI</name>
<dbReference type="GO" id="GO:0016887">
    <property type="term" value="F:ATP hydrolysis activity"/>
    <property type="evidence" value="ECO:0007669"/>
    <property type="project" value="InterPro"/>
</dbReference>
<accession>A0A1B6K1U8</accession>
<dbReference type="AlphaFoldDB" id="A0A1B6K1U8"/>
<gene>
    <name evidence="2" type="ORF">g.31245</name>
</gene>
<protein>
    <recommendedName>
        <fullName evidence="1">DNA mismatch repair protein S5 domain-containing protein</fullName>
    </recommendedName>
</protein>
<dbReference type="SUPFAM" id="SSF54211">
    <property type="entry name" value="Ribosomal protein S5 domain 2-like"/>
    <property type="match status" value="1"/>
</dbReference>
<feature type="non-terminal residue" evidence="2">
    <location>
        <position position="989"/>
    </location>
</feature>
<proteinExistence type="predicted"/>